<evidence type="ECO:0000313" key="1">
    <source>
        <dbReference type="EMBL" id="CAG8828039.1"/>
    </source>
</evidence>
<organism evidence="1 2">
    <name type="scientific">Racocetra persica</name>
    <dbReference type="NCBI Taxonomy" id="160502"/>
    <lineage>
        <taxon>Eukaryota</taxon>
        <taxon>Fungi</taxon>
        <taxon>Fungi incertae sedis</taxon>
        <taxon>Mucoromycota</taxon>
        <taxon>Glomeromycotina</taxon>
        <taxon>Glomeromycetes</taxon>
        <taxon>Diversisporales</taxon>
        <taxon>Gigasporaceae</taxon>
        <taxon>Racocetra</taxon>
    </lineage>
</organism>
<name>A0ACA9S5Y6_9GLOM</name>
<dbReference type="EMBL" id="CAJVQC010094823">
    <property type="protein sequence ID" value="CAG8828039.1"/>
    <property type="molecule type" value="Genomic_DNA"/>
</dbReference>
<dbReference type="Proteomes" id="UP000789920">
    <property type="component" value="Unassembled WGS sequence"/>
</dbReference>
<proteinExistence type="predicted"/>
<evidence type="ECO:0000313" key="2">
    <source>
        <dbReference type="Proteomes" id="UP000789920"/>
    </source>
</evidence>
<sequence length="179" mass="20741">ELEANQRLFDSGEINESEYNKRRKSILDGSVGLVDSKKSDSDEAEIRSSYRKLASKYHPDKNDGIELEEWNKLSNAYQILSDTNSRYLYDNFGTVNNSLENKTSLNHYVGEMEHMTTPEQKNHRHNVRVSTITHYLRDKLTQFPKQGDSSEFESFMESLRQDALRLSVEPNGKNVTILF</sequence>
<feature type="non-terminal residue" evidence="1">
    <location>
        <position position="1"/>
    </location>
</feature>
<keyword evidence="2" id="KW-1185">Reference proteome</keyword>
<comment type="caution">
    <text evidence="1">The sequence shown here is derived from an EMBL/GenBank/DDBJ whole genome shotgun (WGS) entry which is preliminary data.</text>
</comment>
<feature type="non-terminal residue" evidence="1">
    <location>
        <position position="179"/>
    </location>
</feature>
<gene>
    <name evidence="1" type="ORF">RPERSI_LOCUS27137</name>
</gene>
<accession>A0ACA9S5Y6</accession>
<protein>
    <submittedName>
        <fullName evidence="1">16790_t:CDS:1</fullName>
    </submittedName>
</protein>
<reference evidence="1" key="1">
    <citation type="submission" date="2021-06" db="EMBL/GenBank/DDBJ databases">
        <authorList>
            <person name="Kallberg Y."/>
            <person name="Tangrot J."/>
            <person name="Rosling A."/>
        </authorList>
    </citation>
    <scope>NUCLEOTIDE SEQUENCE</scope>
    <source>
        <strain evidence="1">MA461A</strain>
    </source>
</reference>